<organism evidence="3 4">
    <name type="scientific">Geodia barretti</name>
    <name type="common">Barrett's horny sponge</name>
    <dbReference type="NCBI Taxonomy" id="519541"/>
    <lineage>
        <taxon>Eukaryota</taxon>
        <taxon>Metazoa</taxon>
        <taxon>Porifera</taxon>
        <taxon>Demospongiae</taxon>
        <taxon>Heteroscleromorpha</taxon>
        <taxon>Tetractinellida</taxon>
        <taxon>Astrophorina</taxon>
        <taxon>Geodiidae</taxon>
        <taxon>Geodia</taxon>
    </lineage>
</organism>
<dbReference type="AlphaFoldDB" id="A0AA35SH69"/>
<dbReference type="PROSITE" id="PS51354">
    <property type="entry name" value="GLUTAREDOXIN_2"/>
    <property type="match status" value="1"/>
</dbReference>
<dbReference type="GO" id="GO:0005737">
    <property type="term" value="C:cytoplasm"/>
    <property type="evidence" value="ECO:0007669"/>
    <property type="project" value="TreeGrafter"/>
</dbReference>
<gene>
    <name evidence="3" type="ORF">GBAR_LOCUS17025</name>
</gene>
<dbReference type="PANTHER" id="PTHR45694">
    <property type="entry name" value="GLUTAREDOXIN 2"/>
    <property type="match status" value="1"/>
</dbReference>
<evidence type="ECO:0000256" key="1">
    <source>
        <dbReference type="ARBA" id="ARBA00002549"/>
    </source>
</evidence>
<dbReference type="Pfam" id="PF00462">
    <property type="entry name" value="Glutaredoxin"/>
    <property type="match status" value="1"/>
</dbReference>
<comment type="function">
    <text evidence="1">Has a glutathione-disulfide oxidoreductase activity in the presence of NADPH and glutathione reductase. Reduces low molecular weight disulfides and proteins.</text>
</comment>
<proteinExistence type="predicted"/>
<feature type="domain" description="Glutaredoxin" evidence="2">
    <location>
        <begin position="42"/>
        <end position="74"/>
    </location>
</feature>
<dbReference type="SUPFAM" id="SSF52833">
    <property type="entry name" value="Thioredoxin-like"/>
    <property type="match status" value="1"/>
</dbReference>
<dbReference type="EMBL" id="CASHTH010002455">
    <property type="protein sequence ID" value="CAI8030045.1"/>
    <property type="molecule type" value="Genomic_DNA"/>
</dbReference>
<dbReference type="Proteomes" id="UP001174909">
    <property type="component" value="Unassembled WGS sequence"/>
</dbReference>
<keyword evidence="4" id="KW-1185">Reference proteome</keyword>
<sequence length="94" mass="10635">MVTVLRRALTQTFSSLQNRSLSLTAEKMAQAFVDEEIKKPAVVFSKSYCPFCKMAKAVLNEVGAKYTVHELDERGIYLYNTTTAQQLLDELDLL</sequence>
<evidence type="ECO:0000313" key="3">
    <source>
        <dbReference type="EMBL" id="CAI8030045.1"/>
    </source>
</evidence>
<accession>A0AA35SH69</accession>
<dbReference type="GO" id="GO:0015038">
    <property type="term" value="F:glutathione disulfide oxidoreductase activity"/>
    <property type="evidence" value="ECO:0007669"/>
    <property type="project" value="TreeGrafter"/>
</dbReference>
<evidence type="ECO:0000259" key="2">
    <source>
        <dbReference type="Pfam" id="PF00462"/>
    </source>
</evidence>
<evidence type="ECO:0000313" key="4">
    <source>
        <dbReference type="Proteomes" id="UP001174909"/>
    </source>
</evidence>
<comment type="caution">
    <text evidence="3">The sequence shown here is derived from an EMBL/GenBank/DDBJ whole genome shotgun (WGS) entry which is preliminary data.</text>
</comment>
<reference evidence="3" key="1">
    <citation type="submission" date="2023-03" db="EMBL/GenBank/DDBJ databases">
        <authorList>
            <person name="Steffen K."/>
            <person name="Cardenas P."/>
        </authorList>
    </citation>
    <scope>NUCLEOTIDE SEQUENCE</scope>
</reference>
<dbReference type="InterPro" id="IPR011767">
    <property type="entry name" value="GLR_AS"/>
</dbReference>
<dbReference type="Gene3D" id="3.40.30.10">
    <property type="entry name" value="Glutaredoxin"/>
    <property type="match status" value="1"/>
</dbReference>
<dbReference type="PROSITE" id="PS00195">
    <property type="entry name" value="GLUTAREDOXIN_1"/>
    <property type="match status" value="1"/>
</dbReference>
<dbReference type="InterPro" id="IPR036249">
    <property type="entry name" value="Thioredoxin-like_sf"/>
</dbReference>
<dbReference type="InterPro" id="IPR002109">
    <property type="entry name" value="Glutaredoxin"/>
</dbReference>
<dbReference type="PANTHER" id="PTHR45694:SF18">
    <property type="entry name" value="GLUTAREDOXIN-1-RELATED"/>
    <property type="match status" value="1"/>
</dbReference>
<protein>
    <submittedName>
        <fullName evidence="3">Glutaredoxin-2</fullName>
    </submittedName>
</protein>
<name>A0AA35SH69_GEOBA</name>
<dbReference type="GO" id="GO:0034599">
    <property type="term" value="P:cellular response to oxidative stress"/>
    <property type="evidence" value="ECO:0007669"/>
    <property type="project" value="TreeGrafter"/>
</dbReference>